<sequence length="60" mass="6341">PHIPRKNLHRAPRDPLQHPPPLSPPSPVAATPSPSTVSSSFFDPLCYLCLGVAPPFSSSA</sequence>
<dbReference type="Proteomes" id="UP000265520">
    <property type="component" value="Unassembled WGS sequence"/>
</dbReference>
<accession>A0A392W9L0</accession>
<feature type="compositionally biased region" description="Basic residues" evidence="1">
    <location>
        <begin position="1"/>
        <end position="10"/>
    </location>
</feature>
<dbReference type="EMBL" id="LXQA011385719">
    <property type="protein sequence ID" value="MCI95400.1"/>
    <property type="molecule type" value="Genomic_DNA"/>
</dbReference>
<reference evidence="2 3" key="1">
    <citation type="journal article" date="2018" name="Front. Plant Sci.">
        <title>Red Clover (Trifolium pratense) and Zigzag Clover (T. medium) - A Picture of Genomic Similarities and Differences.</title>
        <authorList>
            <person name="Dluhosova J."/>
            <person name="Istvanek J."/>
            <person name="Nedelnik J."/>
            <person name="Repkova J."/>
        </authorList>
    </citation>
    <scope>NUCLEOTIDE SEQUENCE [LARGE SCALE GENOMIC DNA]</scope>
    <source>
        <strain evidence="3">cv. 10/8</strain>
        <tissue evidence="2">Leaf</tissue>
    </source>
</reference>
<feature type="compositionally biased region" description="Low complexity" evidence="1">
    <location>
        <begin position="28"/>
        <end position="38"/>
    </location>
</feature>
<evidence type="ECO:0000313" key="3">
    <source>
        <dbReference type="Proteomes" id="UP000265520"/>
    </source>
</evidence>
<dbReference type="AlphaFoldDB" id="A0A392W9L0"/>
<feature type="region of interest" description="Disordered" evidence="1">
    <location>
        <begin position="1"/>
        <end position="38"/>
    </location>
</feature>
<evidence type="ECO:0000256" key="1">
    <source>
        <dbReference type="SAM" id="MobiDB-lite"/>
    </source>
</evidence>
<organism evidence="2 3">
    <name type="scientific">Trifolium medium</name>
    <dbReference type="NCBI Taxonomy" id="97028"/>
    <lineage>
        <taxon>Eukaryota</taxon>
        <taxon>Viridiplantae</taxon>
        <taxon>Streptophyta</taxon>
        <taxon>Embryophyta</taxon>
        <taxon>Tracheophyta</taxon>
        <taxon>Spermatophyta</taxon>
        <taxon>Magnoliopsida</taxon>
        <taxon>eudicotyledons</taxon>
        <taxon>Gunneridae</taxon>
        <taxon>Pentapetalae</taxon>
        <taxon>rosids</taxon>
        <taxon>fabids</taxon>
        <taxon>Fabales</taxon>
        <taxon>Fabaceae</taxon>
        <taxon>Papilionoideae</taxon>
        <taxon>50 kb inversion clade</taxon>
        <taxon>NPAAA clade</taxon>
        <taxon>Hologalegina</taxon>
        <taxon>IRL clade</taxon>
        <taxon>Trifolieae</taxon>
        <taxon>Trifolium</taxon>
    </lineage>
</organism>
<comment type="caution">
    <text evidence="2">The sequence shown here is derived from an EMBL/GenBank/DDBJ whole genome shotgun (WGS) entry which is preliminary data.</text>
</comment>
<evidence type="ECO:0000313" key="2">
    <source>
        <dbReference type="EMBL" id="MCI95400.1"/>
    </source>
</evidence>
<protein>
    <submittedName>
        <fullName evidence="2">Uncharacterized protein</fullName>
    </submittedName>
</protein>
<feature type="non-terminal residue" evidence="2">
    <location>
        <position position="1"/>
    </location>
</feature>
<feature type="compositionally biased region" description="Pro residues" evidence="1">
    <location>
        <begin position="17"/>
        <end position="27"/>
    </location>
</feature>
<keyword evidence="3" id="KW-1185">Reference proteome</keyword>
<name>A0A392W9L0_9FABA</name>
<proteinExistence type="predicted"/>